<dbReference type="PANTHER" id="PTHR35145">
    <property type="entry name" value="CYTOPLASMIC PROTEIN-RELATED"/>
    <property type="match status" value="1"/>
</dbReference>
<dbReference type="Gene3D" id="3.90.1150.30">
    <property type="match status" value="1"/>
</dbReference>
<dbReference type="GO" id="GO:0003677">
    <property type="term" value="F:DNA binding"/>
    <property type="evidence" value="ECO:0007669"/>
    <property type="project" value="UniProtKB-KW"/>
</dbReference>
<dbReference type="AlphaFoldDB" id="A0A948X7K1"/>
<evidence type="ECO:0000313" key="1">
    <source>
        <dbReference type="EMBL" id="MBU3856603.1"/>
    </source>
</evidence>
<name>A0A948X7K1_9BACT</name>
<keyword evidence="1" id="KW-0238">DNA-binding</keyword>
<dbReference type="EMBL" id="JAHLFJ010000079">
    <property type="protein sequence ID" value="MBU3856603.1"/>
    <property type="molecule type" value="Genomic_DNA"/>
</dbReference>
<reference evidence="1" key="2">
    <citation type="submission" date="2021-04" db="EMBL/GenBank/DDBJ databases">
        <authorList>
            <person name="Gilroy R."/>
        </authorList>
    </citation>
    <scope>NUCLEOTIDE SEQUENCE</scope>
    <source>
        <strain evidence="1">8470</strain>
    </source>
</reference>
<gene>
    <name evidence="1" type="ORF">H9928_08645</name>
</gene>
<dbReference type="Pfam" id="PF04237">
    <property type="entry name" value="YjbR"/>
    <property type="match status" value="1"/>
</dbReference>
<proteinExistence type="predicted"/>
<sequence length="122" mass="14460">MNVEDFRTYCLSLPGVTERMPFTAVKDRYSRDVLCFYVGSKWFCYVNIEVFDRCCVKSSADDAEDLRERYAGIRPAWHMNKRLWNDVYFDSDVPDALVRELVRRSYELVRASLPKKERDALL</sequence>
<dbReference type="Proteomes" id="UP000784286">
    <property type="component" value="Unassembled WGS sequence"/>
</dbReference>
<dbReference type="SUPFAM" id="SSF142906">
    <property type="entry name" value="YjbR-like"/>
    <property type="match status" value="1"/>
</dbReference>
<evidence type="ECO:0000313" key="2">
    <source>
        <dbReference type="Proteomes" id="UP000784286"/>
    </source>
</evidence>
<reference evidence="1" key="1">
    <citation type="journal article" date="2021" name="PeerJ">
        <title>Extensive microbial diversity within the chicken gut microbiome revealed by metagenomics and culture.</title>
        <authorList>
            <person name="Gilroy R."/>
            <person name="Ravi A."/>
            <person name="Getino M."/>
            <person name="Pursley I."/>
            <person name="Horton D.L."/>
            <person name="Alikhan N.F."/>
            <person name="Baker D."/>
            <person name="Gharbi K."/>
            <person name="Hall N."/>
            <person name="Watson M."/>
            <person name="Adriaenssens E.M."/>
            <person name="Foster-Nyarko E."/>
            <person name="Jarju S."/>
            <person name="Secka A."/>
            <person name="Antonio M."/>
            <person name="Oren A."/>
            <person name="Chaudhuri R.R."/>
            <person name="La Ragione R."/>
            <person name="Hildebrand F."/>
            <person name="Pallen M.J."/>
        </authorList>
    </citation>
    <scope>NUCLEOTIDE SEQUENCE</scope>
    <source>
        <strain evidence="1">8470</strain>
    </source>
</reference>
<dbReference type="PANTHER" id="PTHR35145:SF1">
    <property type="entry name" value="CYTOPLASMIC PROTEIN"/>
    <property type="match status" value="1"/>
</dbReference>
<comment type="caution">
    <text evidence="1">The sequence shown here is derived from an EMBL/GenBank/DDBJ whole genome shotgun (WGS) entry which is preliminary data.</text>
</comment>
<accession>A0A948X7K1</accession>
<dbReference type="InterPro" id="IPR058532">
    <property type="entry name" value="YjbR/MT2646/Rv2570-like"/>
</dbReference>
<dbReference type="InterPro" id="IPR007351">
    <property type="entry name" value="YjbR"/>
</dbReference>
<dbReference type="InterPro" id="IPR038056">
    <property type="entry name" value="YjbR-like_sf"/>
</dbReference>
<protein>
    <submittedName>
        <fullName evidence="1">MmcQ/YjbR family DNA-binding protein</fullName>
    </submittedName>
</protein>
<organism evidence="1 2">
    <name type="scientific">Candidatus Phocaeicola excrementipullorum</name>
    <dbReference type="NCBI Taxonomy" id="2838731"/>
    <lineage>
        <taxon>Bacteria</taxon>
        <taxon>Pseudomonadati</taxon>
        <taxon>Bacteroidota</taxon>
        <taxon>Bacteroidia</taxon>
        <taxon>Bacteroidales</taxon>
        <taxon>Bacteroidaceae</taxon>
        <taxon>Phocaeicola</taxon>
    </lineage>
</organism>